<evidence type="ECO:0000259" key="2">
    <source>
        <dbReference type="Pfam" id="PF08550"/>
    </source>
</evidence>
<dbReference type="PANTHER" id="PTHR28051:SF1">
    <property type="entry name" value="PROTEIN MTL1-RELATED"/>
    <property type="match status" value="1"/>
</dbReference>
<proteinExistence type="predicted"/>
<dbReference type="STRING" id="546991.N1JLJ5"/>
<gene>
    <name evidence="3" type="ORF">BGHDH14_bghG005001000001001</name>
</gene>
<dbReference type="AlphaFoldDB" id="N1JLJ5"/>
<dbReference type="InterPro" id="IPR013860">
    <property type="entry name" value="AreA_GATA"/>
</dbReference>
<dbReference type="OrthoDB" id="5563539at2759"/>
<dbReference type="GO" id="GO:0042149">
    <property type="term" value="P:cellular response to glucose starvation"/>
    <property type="evidence" value="ECO:0007669"/>
    <property type="project" value="TreeGrafter"/>
</dbReference>
<dbReference type="GO" id="GO:0005773">
    <property type="term" value="C:vacuole"/>
    <property type="evidence" value="ECO:0007669"/>
    <property type="project" value="GOC"/>
</dbReference>
<feature type="region of interest" description="Disordered" evidence="1">
    <location>
        <begin position="405"/>
        <end position="443"/>
    </location>
</feature>
<reference evidence="3 4" key="1">
    <citation type="journal article" date="2010" name="Science">
        <title>Genome expansion and gene loss in powdery mildew fungi reveal tradeoffs in extreme parasitism.</title>
        <authorList>
            <person name="Spanu P.D."/>
            <person name="Abbott J.C."/>
            <person name="Amselem J."/>
            <person name="Burgis T.A."/>
            <person name="Soanes D.M."/>
            <person name="Stueber K."/>
            <person name="Ver Loren van Themaat E."/>
            <person name="Brown J.K.M."/>
            <person name="Butcher S.A."/>
            <person name="Gurr S.J."/>
            <person name="Lebrun M.-H."/>
            <person name="Ridout C.J."/>
            <person name="Schulze-Lefert P."/>
            <person name="Talbot N.J."/>
            <person name="Ahmadinejad N."/>
            <person name="Ametz C."/>
            <person name="Barton G.R."/>
            <person name="Benjdia M."/>
            <person name="Bidzinski P."/>
            <person name="Bindschedler L.V."/>
            <person name="Both M."/>
            <person name="Brewer M.T."/>
            <person name="Cadle-Davidson L."/>
            <person name="Cadle-Davidson M.M."/>
            <person name="Collemare J."/>
            <person name="Cramer R."/>
            <person name="Frenkel O."/>
            <person name="Godfrey D."/>
            <person name="Harriman J."/>
            <person name="Hoede C."/>
            <person name="King B.C."/>
            <person name="Klages S."/>
            <person name="Kleemann J."/>
            <person name="Knoll D."/>
            <person name="Koti P.S."/>
            <person name="Kreplak J."/>
            <person name="Lopez-Ruiz F.J."/>
            <person name="Lu X."/>
            <person name="Maekawa T."/>
            <person name="Mahanil S."/>
            <person name="Micali C."/>
            <person name="Milgroom M.G."/>
            <person name="Montana G."/>
            <person name="Noir S."/>
            <person name="O'Connell R.J."/>
            <person name="Oberhaensli S."/>
            <person name="Parlange F."/>
            <person name="Pedersen C."/>
            <person name="Quesneville H."/>
            <person name="Reinhardt R."/>
            <person name="Rott M."/>
            <person name="Sacristan S."/>
            <person name="Schmidt S.M."/>
            <person name="Schoen M."/>
            <person name="Skamnioti P."/>
            <person name="Sommer H."/>
            <person name="Stephens A."/>
            <person name="Takahara H."/>
            <person name="Thordal-Christensen H."/>
            <person name="Vigouroux M."/>
            <person name="Wessling R."/>
            <person name="Wicker T."/>
            <person name="Panstruga R."/>
        </authorList>
    </citation>
    <scope>NUCLEOTIDE SEQUENCE [LARGE SCALE GENOMIC DNA]</scope>
    <source>
        <strain evidence="3">DH14</strain>
    </source>
</reference>
<dbReference type="InterPro" id="IPR052292">
    <property type="entry name" value="Glucose_repression_reg"/>
</dbReference>
<feature type="compositionally biased region" description="Basic residues" evidence="1">
    <location>
        <begin position="422"/>
        <end position="436"/>
    </location>
</feature>
<feature type="domain" description="Nitrogen regulatory protein areA GATA-like" evidence="2">
    <location>
        <begin position="184"/>
        <end position="211"/>
    </location>
</feature>
<name>N1JLJ5_BLUG1</name>
<feature type="region of interest" description="Disordered" evidence="1">
    <location>
        <begin position="540"/>
        <end position="559"/>
    </location>
</feature>
<keyword evidence="4" id="KW-1185">Reference proteome</keyword>
<comment type="caution">
    <text evidence="3">The sequence shown here is derived from an EMBL/GenBank/DDBJ whole genome shotgun (WGS) entry which is preliminary data.</text>
</comment>
<dbReference type="PANTHER" id="PTHR28051">
    <property type="entry name" value="PROTEIN MTL1-RELATED"/>
    <property type="match status" value="1"/>
</dbReference>
<protein>
    <submittedName>
        <fullName evidence="3">Protein phosphatase type 1 complex subunit Hex2/Reg1</fullName>
    </submittedName>
</protein>
<feature type="compositionally biased region" description="Low complexity" evidence="1">
    <location>
        <begin position="357"/>
        <end position="372"/>
    </location>
</feature>
<dbReference type="HOGENOM" id="CLU_020417_0_0_1"/>
<dbReference type="Pfam" id="PF08550">
    <property type="entry name" value="GATA_AreA"/>
    <property type="match status" value="1"/>
</dbReference>
<sequence length="603" mass="67860">MAVVLNSEENSYFSSGPLHRSHSQPKFVTASSTLPKSPSRCNSINGFPLIVLPRTPSSLEASSPRIFHTNRASCSFTSRNNIPQLPRRIDDEEENQVVFPSYEDVDQYHQANYFESPTSPCTEDSYTVTPTLSPVSNSPLTTHSRPESPELVEHAEDDTAIRIQPSRHVDYLSHNWREEDIWSSWKYIVSKRKAYNNSARLENASWRTWIKAKYKLKTVSPETLNWYAHFAIVIDEIVIMFTILTNYRLKDCDVTWLYGPLQPGSHCPFDLPSPRQLGDSRMSKTNSFLNKKPILKKRSMSEIMLQKSLSSSSLLKQAAAAVQAQQTERPDTCARLNCPSKSFVYALSTRRSTGLHPSYISSRSSSDLPSPSNGDKKRIHFNEQVEQCIALEVKGDDDEELLVDDYNDSDSDDGGIMMKPSNSKRRLPPMKSRKKPCASPNQESKTIAMLPSTTLKYRPDTPDIPEMEVSNFHGIQDEIKLPSASSQHLEILRPSKPSTMMLFADDDADHDDDMNWEPPSDMSCGNKDLEIPKVGLTSSSPLASSLDLTGDGHSPLRRTSSGMFMPYEEEEEATSDGLFGRVVDTVNTAKDIAHVIWNVGWRR</sequence>
<evidence type="ECO:0000256" key="1">
    <source>
        <dbReference type="SAM" id="MobiDB-lite"/>
    </source>
</evidence>
<feature type="region of interest" description="Disordered" evidence="1">
    <location>
        <begin position="355"/>
        <end position="377"/>
    </location>
</feature>
<evidence type="ECO:0000313" key="4">
    <source>
        <dbReference type="Proteomes" id="UP000015441"/>
    </source>
</evidence>
<dbReference type="eggNOG" id="ENOG502QSII">
    <property type="taxonomic scope" value="Eukaryota"/>
</dbReference>
<organism evidence="3 4">
    <name type="scientific">Blumeria graminis f. sp. hordei (strain DH14)</name>
    <name type="common">Barley powdery mildew</name>
    <name type="synonym">Oidium monilioides f. sp. hordei</name>
    <dbReference type="NCBI Taxonomy" id="546991"/>
    <lineage>
        <taxon>Eukaryota</taxon>
        <taxon>Fungi</taxon>
        <taxon>Dikarya</taxon>
        <taxon>Ascomycota</taxon>
        <taxon>Pezizomycotina</taxon>
        <taxon>Leotiomycetes</taxon>
        <taxon>Erysiphales</taxon>
        <taxon>Erysiphaceae</taxon>
        <taxon>Blumeria</taxon>
        <taxon>Blumeria hordei</taxon>
    </lineage>
</organism>
<accession>N1JLJ5</accession>
<dbReference type="Proteomes" id="UP000015441">
    <property type="component" value="Unassembled WGS sequence"/>
</dbReference>
<dbReference type="GO" id="GO:0007039">
    <property type="term" value="P:protein catabolic process in the vacuole"/>
    <property type="evidence" value="ECO:0007669"/>
    <property type="project" value="TreeGrafter"/>
</dbReference>
<dbReference type="EMBL" id="CAUH01005001">
    <property type="protein sequence ID" value="CCU81406.1"/>
    <property type="molecule type" value="Genomic_DNA"/>
</dbReference>
<dbReference type="InParanoid" id="N1JLJ5"/>
<evidence type="ECO:0000313" key="3">
    <source>
        <dbReference type="EMBL" id="CCU81406.1"/>
    </source>
</evidence>